<feature type="region of interest" description="Disordered" evidence="1">
    <location>
        <begin position="1"/>
        <end position="119"/>
    </location>
</feature>
<comment type="caution">
    <text evidence="2">The sequence shown here is derived from an EMBL/GenBank/DDBJ whole genome shotgun (WGS) entry which is preliminary data.</text>
</comment>
<sequence>MSGNYAKRGRGSHNPNSRKASRQERKNNNNSDNSSSDDYVADDQTADVGVDKPSSSPQKNISGKNTLTSSPKKSAAPTAPSHVASSGNVNTSMHAPSNKDLQQPPNALPNLDTNSGLDGDLTPDPVVTLAIIRDDFQAAAALNAAPESLKNSLPIKLLLRLLTTFF</sequence>
<dbReference type="VEuPathDB" id="FungiDB:RhiirA1_498355"/>
<reference evidence="2 3" key="2">
    <citation type="submission" date="2017-09" db="EMBL/GenBank/DDBJ databases">
        <title>Extensive intraspecific genome diversity in a model arbuscular mycorrhizal fungus.</title>
        <authorList>
            <person name="Chen E.C."/>
            <person name="Morin E."/>
            <person name="Beaudet D."/>
            <person name="Noel J."/>
            <person name="Ndikumana S."/>
            <person name="Charron P."/>
            <person name="St-Onge C."/>
            <person name="Giorgi J."/>
            <person name="Grigoriev I.V."/>
            <person name="Roux C."/>
            <person name="Martin F.M."/>
            <person name="Corradi N."/>
        </authorList>
    </citation>
    <scope>NUCLEOTIDE SEQUENCE [LARGE SCALE GENOMIC DNA]</scope>
    <source>
        <strain evidence="2 3">A5</strain>
    </source>
</reference>
<dbReference type="EMBL" id="LLXJ01003631">
    <property type="protein sequence ID" value="PKB96795.1"/>
    <property type="molecule type" value="Genomic_DNA"/>
</dbReference>
<feature type="compositionally biased region" description="Polar residues" evidence="1">
    <location>
        <begin position="83"/>
        <end position="116"/>
    </location>
</feature>
<protein>
    <submittedName>
        <fullName evidence="2">Uncharacterized protein</fullName>
    </submittedName>
</protein>
<accession>A0A2N0NQE1</accession>
<dbReference type="AlphaFoldDB" id="A0A2N0NQE1"/>
<organism evidence="2 3">
    <name type="scientific">Rhizophagus irregularis</name>
    <dbReference type="NCBI Taxonomy" id="588596"/>
    <lineage>
        <taxon>Eukaryota</taxon>
        <taxon>Fungi</taxon>
        <taxon>Fungi incertae sedis</taxon>
        <taxon>Mucoromycota</taxon>
        <taxon>Glomeromycotina</taxon>
        <taxon>Glomeromycetes</taxon>
        <taxon>Glomerales</taxon>
        <taxon>Glomeraceae</taxon>
        <taxon>Rhizophagus</taxon>
    </lineage>
</organism>
<evidence type="ECO:0000313" key="2">
    <source>
        <dbReference type="EMBL" id="PKB96795.1"/>
    </source>
</evidence>
<gene>
    <name evidence="2" type="ORF">RhiirA5_434239</name>
</gene>
<reference evidence="2 3" key="1">
    <citation type="submission" date="2016-04" db="EMBL/GenBank/DDBJ databases">
        <title>Genome analyses suggest a sexual origin of heterokaryosis in a supposedly ancient asexual fungus.</title>
        <authorList>
            <person name="Ropars J."/>
            <person name="Sedzielewska K."/>
            <person name="Noel J."/>
            <person name="Charron P."/>
            <person name="Farinelli L."/>
            <person name="Marton T."/>
            <person name="Kruger M."/>
            <person name="Pelin A."/>
            <person name="Brachmann A."/>
            <person name="Corradi N."/>
        </authorList>
    </citation>
    <scope>NUCLEOTIDE SEQUENCE [LARGE SCALE GENOMIC DNA]</scope>
    <source>
        <strain evidence="2 3">A5</strain>
    </source>
</reference>
<dbReference type="Proteomes" id="UP000232722">
    <property type="component" value="Unassembled WGS sequence"/>
</dbReference>
<evidence type="ECO:0000256" key="1">
    <source>
        <dbReference type="SAM" id="MobiDB-lite"/>
    </source>
</evidence>
<proteinExistence type="predicted"/>
<feature type="compositionally biased region" description="Low complexity" evidence="1">
    <location>
        <begin position="28"/>
        <end position="38"/>
    </location>
</feature>
<evidence type="ECO:0000313" key="3">
    <source>
        <dbReference type="Proteomes" id="UP000232722"/>
    </source>
</evidence>
<feature type="compositionally biased region" description="Polar residues" evidence="1">
    <location>
        <begin position="53"/>
        <end position="72"/>
    </location>
</feature>
<name>A0A2N0NQE1_9GLOM</name>